<feature type="compositionally biased region" description="Pro residues" evidence="1">
    <location>
        <begin position="1"/>
        <end position="35"/>
    </location>
</feature>
<protein>
    <recommendedName>
        <fullName evidence="4">DNA polymerase III subunit gamma/tau</fullName>
    </recommendedName>
</protein>
<reference evidence="2 3" key="1">
    <citation type="journal article" date="2019" name="Int. J. Syst. Evol. Microbiol.">
        <title>The Global Catalogue of Microorganisms (GCM) 10K type strain sequencing project: providing services to taxonomists for standard genome sequencing and annotation.</title>
        <authorList>
            <consortium name="The Broad Institute Genomics Platform"/>
            <consortium name="The Broad Institute Genome Sequencing Center for Infectious Disease"/>
            <person name="Wu L."/>
            <person name="Ma J."/>
        </authorList>
    </citation>
    <scope>NUCLEOTIDE SEQUENCE [LARGE SCALE GENOMIC DNA]</scope>
    <source>
        <strain evidence="2 3">JCM 13518</strain>
    </source>
</reference>
<dbReference type="EMBL" id="BAAAME010000005">
    <property type="protein sequence ID" value="GAA1748655.1"/>
    <property type="molecule type" value="Genomic_DNA"/>
</dbReference>
<dbReference type="Proteomes" id="UP001501057">
    <property type="component" value="Unassembled WGS sequence"/>
</dbReference>
<feature type="region of interest" description="Disordered" evidence="1">
    <location>
        <begin position="130"/>
        <end position="192"/>
    </location>
</feature>
<accession>A0ABN2K5D6</accession>
<feature type="region of interest" description="Disordered" evidence="1">
    <location>
        <begin position="1"/>
        <end position="36"/>
    </location>
</feature>
<gene>
    <name evidence="2" type="ORF">GCM10009710_30880</name>
</gene>
<comment type="caution">
    <text evidence="2">The sequence shown here is derived from an EMBL/GenBank/DDBJ whole genome shotgun (WGS) entry which is preliminary data.</text>
</comment>
<feature type="compositionally biased region" description="Basic and acidic residues" evidence="1">
    <location>
        <begin position="176"/>
        <end position="189"/>
    </location>
</feature>
<evidence type="ECO:0008006" key="4">
    <source>
        <dbReference type="Google" id="ProtNLM"/>
    </source>
</evidence>
<feature type="compositionally biased region" description="Low complexity" evidence="1">
    <location>
        <begin position="150"/>
        <end position="160"/>
    </location>
</feature>
<keyword evidence="3" id="KW-1185">Reference proteome</keyword>
<proteinExistence type="predicted"/>
<name>A0ABN2K5D6_9ACTN</name>
<evidence type="ECO:0000256" key="1">
    <source>
        <dbReference type="SAM" id="MobiDB-lite"/>
    </source>
</evidence>
<organism evidence="2 3">
    <name type="scientific">Aeromicrobium alkaliterrae</name>
    <dbReference type="NCBI Taxonomy" id="302168"/>
    <lineage>
        <taxon>Bacteria</taxon>
        <taxon>Bacillati</taxon>
        <taxon>Actinomycetota</taxon>
        <taxon>Actinomycetes</taxon>
        <taxon>Propionibacteriales</taxon>
        <taxon>Nocardioidaceae</taxon>
        <taxon>Aeromicrobium</taxon>
    </lineage>
</organism>
<evidence type="ECO:0000313" key="2">
    <source>
        <dbReference type="EMBL" id="GAA1748655.1"/>
    </source>
</evidence>
<sequence>MPTPQPAPEPTPTPQPTPAPEPTPVPEPAPEPEPAPVAAAPGQLGVADVRRLWPEILEAVQGIRRFAWILLGQNAHVAGLDGEVLTIALVNQGARESFHSSKSDEILQQAVHQVIGTRWRIESIIDAGVAQKEQERREQAPAPAAPEPVRPAASPVPESVRAALANPTVATQRVNPDAHADPGDPVVHESDEDVEAMLSRELGAEIIDDDAAGPR</sequence>
<evidence type="ECO:0000313" key="3">
    <source>
        <dbReference type="Proteomes" id="UP001501057"/>
    </source>
</evidence>